<dbReference type="InterPro" id="IPR023203">
    <property type="entry name" value="TTHA0068_sf"/>
</dbReference>
<sequence>MTRAAATVDVYAWPLPSEPYVPGVTERPTASVVFEISEAAPAVTEPDRWREHEAWLAGFRLYGQGYFWETHEVWEPVWIGARPNSAERVMVQGLIQLANGCLKVKMGRPKAALRLMSVAQGCLDEAANGGRNRLMGLDLAAARDGLKRFVEAFPHTAGDAVLAARPNLEAMLDQSKI</sequence>
<accession>A0AAE4ASN4</accession>
<dbReference type="Gene3D" id="1.10.3450.10">
    <property type="entry name" value="TTHA0068-like"/>
    <property type="match status" value="1"/>
</dbReference>
<dbReference type="SUPFAM" id="SSF140663">
    <property type="entry name" value="TTHA0068-like"/>
    <property type="match status" value="1"/>
</dbReference>
<dbReference type="RefSeq" id="WP_306886349.1">
    <property type="nucleotide sequence ID" value="NZ_JAUSUL010000003.1"/>
</dbReference>
<dbReference type="EMBL" id="JAUSUL010000003">
    <property type="protein sequence ID" value="MDQ0316466.1"/>
    <property type="molecule type" value="Genomic_DNA"/>
</dbReference>
<evidence type="ECO:0000313" key="1">
    <source>
        <dbReference type="EMBL" id="MDQ0316466.1"/>
    </source>
</evidence>
<dbReference type="Pfam" id="PF03745">
    <property type="entry name" value="DUF309"/>
    <property type="match status" value="1"/>
</dbReference>
<gene>
    <name evidence="1" type="ORF">J2S73_002942</name>
</gene>
<organism evidence="1 2">
    <name type="scientific">Amorphus orientalis</name>
    <dbReference type="NCBI Taxonomy" id="649198"/>
    <lineage>
        <taxon>Bacteria</taxon>
        <taxon>Pseudomonadati</taxon>
        <taxon>Pseudomonadota</taxon>
        <taxon>Alphaproteobacteria</taxon>
        <taxon>Hyphomicrobiales</taxon>
        <taxon>Amorphaceae</taxon>
        <taxon>Amorphus</taxon>
    </lineage>
</organism>
<name>A0AAE4ASN4_9HYPH</name>
<keyword evidence="2" id="KW-1185">Reference proteome</keyword>
<comment type="caution">
    <text evidence="1">The sequence shown here is derived from an EMBL/GenBank/DDBJ whole genome shotgun (WGS) entry which is preliminary data.</text>
</comment>
<proteinExistence type="predicted"/>
<reference evidence="1" key="1">
    <citation type="submission" date="2023-07" db="EMBL/GenBank/DDBJ databases">
        <title>Genomic Encyclopedia of Type Strains, Phase IV (KMG-IV): sequencing the most valuable type-strain genomes for metagenomic binning, comparative biology and taxonomic classification.</title>
        <authorList>
            <person name="Goeker M."/>
        </authorList>
    </citation>
    <scope>NUCLEOTIDE SEQUENCE</scope>
    <source>
        <strain evidence="1">DSM 21202</strain>
    </source>
</reference>
<dbReference type="AlphaFoldDB" id="A0AAE4ASN4"/>
<protein>
    <recommendedName>
        <fullName evidence="3">DUF309 domain-containing protein</fullName>
    </recommendedName>
</protein>
<dbReference type="InterPro" id="IPR005500">
    <property type="entry name" value="DUF309"/>
</dbReference>
<evidence type="ECO:0000313" key="2">
    <source>
        <dbReference type="Proteomes" id="UP001229244"/>
    </source>
</evidence>
<evidence type="ECO:0008006" key="3">
    <source>
        <dbReference type="Google" id="ProtNLM"/>
    </source>
</evidence>
<dbReference type="Proteomes" id="UP001229244">
    <property type="component" value="Unassembled WGS sequence"/>
</dbReference>